<keyword evidence="2" id="KW-1185">Reference proteome</keyword>
<dbReference type="AlphaFoldDB" id="A0A371DR90"/>
<proteinExistence type="predicted"/>
<name>A0A371DR90_9APHY</name>
<gene>
    <name evidence="1" type="ORF">OH76DRAFT_861341</name>
</gene>
<dbReference type="Proteomes" id="UP000256964">
    <property type="component" value="Unassembled WGS sequence"/>
</dbReference>
<dbReference type="EMBL" id="KZ857383">
    <property type="protein sequence ID" value="RDX55052.1"/>
    <property type="molecule type" value="Genomic_DNA"/>
</dbReference>
<evidence type="ECO:0000313" key="2">
    <source>
        <dbReference type="Proteomes" id="UP000256964"/>
    </source>
</evidence>
<accession>A0A371DR90</accession>
<protein>
    <submittedName>
        <fullName evidence="1">Uncharacterized protein</fullName>
    </submittedName>
</protein>
<reference evidence="1 2" key="1">
    <citation type="journal article" date="2018" name="Biotechnol. Biofuels">
        <title>Integrative visual omics of the white-rot fungus Polyporus brumalis exposes the biotechnological potential of its oxidative enzymes for delignifying raw plant biomass.</title>
        <authorList>
            <person name="Miyauchi S."/>
            <person name="Rancon A."/>
            <person name="Drula E."/>
            <person name="Hage H."/>
            <person name="Chaduli D."/>
            <person name="Favel A."/>
            <person name="Grisel S."/>
            <person name="Henrissat B."/>
            <person name="Herpoel-Gimbert I."/>
            <person name="Ruiz-Duenas F.J."/>
            <person name="Chevret D."/>
            <person name="Hainaut M."/>
            <person name="Lin J."/>
            <person name="Wang M."/>
            <person name="Pangilinan J."/>
            <person name="Lipzen A."/>
            <person name="Lesage-Meessen L."/>
            <person name="Navarro D."/>
            <person name="Riley R."/>
            <person name="Grigoriev I.V."/>
            <person name="Zhou S."/>
            <person name="Raouche S."/>
            <person name="Rosso M.N."/>
        </authorList>
    </citation>
    <scope>NUCLEOTIDE SEQUENCE [LARGE SCALE GENOMIC DNA]</scope>
    <source>
        <strain evidence="1 2">BRFM 1820</strain>
    </source>
</reference>
<organism evidence="1 2">
    <name type="scientific">Lentinus brumalis</name>
    <dbReference type="NCBI Taxonomy" id="2498619"/>
    <lineage>
        <taxon>Eukaryota</taxon>
        <taxon>Fungi</taxon>
        <taxon>Dikarya</taxon>
        <taxon>Basidiomycota</taxon>
        <taxon>Agaricomycotina</taxon>
        <taxon>Agaricomycetes</taxon>
        <taxon>Polyporales</taxon>
        <taxon>Polyporaceae</taxon>
        <taxon>Lentinus</taxon>
    </lineage>
</organism>
<evidence type="ECO:0000313" key="1">
    <source>
        <dbReference type="EMBL" id="RDX55052.1"/>
    </source>
</evidence>
<sequence>MTAQASSTDGVDAVPFSQTTGLLLCCLLPSAEAGNFPHVKRSYVGGVILHSKCILLDMYRPVSAGSPASQYQNVQPEVNCPVHVNPRHLYEPSVGRVPWIARGGSHGTSSIRPLPSSDSRTVSDVGCWLTRLSIPRTDVGRPR</sequence>